<dbReference type="GO" id="GO:0043022">
    <property type="term" value="F:ribosome binding"/>
    <property type="evidence" value="ECO:0007669"/>
    <property type="project" value="TreeGrafter"/>
</dbReference>
<reference evidence="3" key="1">
    <citation type="submission" date="2018-05" db="EMBL/GenBank/DDBJ databases">
        <authorList>
            <person name="Lanie J.A."/>
            <person name="Ng W.-L."/>
            <person name="Kazmierczak K.M."/>
            <person name="Andrzejewski T.M."/>
            <person name="Davidsen T.M."/>
            <person name="Wayne K.J."/>
            <person name="Tettelin H."/>
            <person name="Glass J.I."/>
            <person name="Rusch D."/>
            <person name="Podicherti R."/>
            <person name="Tsui H.-C.T."/>
            <person name="Winkler M.E."/>
        </authorList>
    </citation>
    <scope>NUCLEOTIDE SEQUENCE</scope>
</reference>
<dbReference type="Pfam" id="PF00254">
    <property type="entry name" value="FKBP_C"/>
    <property type="match status" value="1"/>
</dbReference>
<proteinExistence type="predicted"/>
<dbReference type="EMBL" id="UINC01116343">
    <property type="protein sequence ID" value="SVC88017.1"/>
    <property type="molecule type" value="Genomic_DNA"/>
</dbReference>
<dbReference type="AlphaFoldDB" id="A0A382QSS0"/>
<evidence type="ECO:0000313" key="3">
    <source>
        <dbReference type="EMBL" id="SVC88017.1"/>
    </source>
</evidence>
<dbReference type="Gene3D" id="3.30.70.1050">
    <property type="entry name" value="Trigger factor ribosome-binding domain"/>
    <property type="match status" value="1"/>
</dbReference>
<evidence type="ECO:0000259" key="2">
    <source>
        <dbReference type="Pfam" id="PF05697"/>
    </source>
</evidence>
<dbReference type="Pfam" id="PF05697">
    <property type="entry name" value="Trigger_N"/>
    <property type="match status" value="1"/>
</dbReference>
<dbReference type="PANTHER" id="PTHR30560">
    <property type="entry name" value="TRIGGER FACTOR CHAPERONE AND PEPTIDYL-PROLYL CIS/TRANS ISOMERASE"/>
    <property type="match status" value="1"/>
</dbReference>
<dbReference type="SUPFAM" id="SSF54534">
    <property type="entry name" value="FKBP-like"/>
    <property type="match status" value="1"/>
</dbReference>
<accession>A0A382QSS0</accession>
<sequence length="270" mass="29873">MYGTAVHPQFAIKANGSENALKVTRDDGENRQAILHIEVEDDRVEKHLQRAHQKVAARVNIPGFRKGKAPRQIVEQFVGREYLLEEAMETLVQEAVNVAGEESDIEVTHTPPRVNVVEREPIVKIDATVALPPVATLSDYKKLKFDDELEEVTDNQIEEQLTQIQESQATWAPVTRAAKLGDQLTITSKGVVDGKEFATVDDGEYLAEAGSEYPAPGYAEQLKGMKEGDSKEFDIELPADFPNEDFAGKTATFSVSVADVKKKELPKLTN</sequence>
<dbReference type="GO" id="GO:0015031">
    <property type="term" value="P:protein transport"/>
    <property type="evidence" value="ECO:0007669"/>
    <property type="project" value="InterPro"/>
</dbReference>
<dbReference type="InterPro" id="IPR036611">
    <property type="entry name" value="Trigger_fac_ribosome-bd_sf"/>
</dbReference>
<name>A0A382QSS0_9ZZZZ</name>
<dbReference type="InterPro" id="IPR008881">
    <property type="entry name" value="Trigger_fac_ribosome-bd_bac"/>
</dbReference>
<feature type="domain" description="PPIase FKBP-type" evidence="1">
    <location>
        <begin position="176"/>
        <end position="257"/>
    </location>
</feature>
<dbReference type="GO" id="GO:0044183">
    <property type="term" value="F:protein folding chaperone"/>
    <property type="evidence" value="ECO:0007669"/>
    <property type="project" value="TreeGrafter"/>
</dbReference>
<evidence type="ECO:0008006" key="4">
    <source>
        <dbReference type="Google" id="ProtNLM"/>
    </source>
</evidence>
<dbReference type="PANTHER" id="PTHR30560:SF3">
    <property type="entry name" value="TRIGGER FACTOR-LIKE PROTEIN TIG, CHLOROPLASTIC"/>
    <property type="match status" value="1"/>
</dbReference>
<dbReference type="Gene3D" id="3.10.50.40">
    <property type="match status" value="1"/>
</dbReference>
<dbReference type="GO" id="GO:0003755">
    <property type="term" value="F:peptidyl-prolyl cis-trans isomerase activity"/>
    <property type="evidence" value="ECO:0007669"/>
    <property type="project" value="InterPro"/>
</dbReference>
<protein>
    <recommendedName>
        <fullName evidence="4">Trigger factor ribosome-binding bacterial domain-containing protein</fullName>
    </recommendedName>
</protein>
<dbReference type="GO" id="GO:0043335">
    <property type="term" value="P:protein unfolding"/>
    <property type="evidence" value="ECO:0007669"/>
    <property type="project" value="TreeGrafter"/>
</dbReference>
<dbReference type="InterPro" id="IPR001179">
    <property type="entry name" value="PPIase_FKBP_dom"/>
</dbReference>
<organism evidence="3">
    <name type="scientific">marine metagenome</name>
    <dbReference type="NCBI Taxonomy" id="408172"/>
    <lineage>
        <taxon>unclassified sequences</taxon>
        <taxon>metagenomes</taxon>
        <taxon>ecological metagenomes</taxon>
    </lineage>
</organism>
<dbReference type="GO" id="GO:0051083">
    <property type="term" value="P:'de novo' cotranslational protein folding"/>
    <property type="evidence" value="ECO:0007669"/>
    <property type="project" value="TreeGrafter"/>
</dbReference>
<dbReference type="InterPro" id="IPR005215">
    <property type="entry name" value="Trig_fac"/>
</dbReference>
<evidence type="ECO:0000259" key="1">
    <source>
        <dbReference type="Pfam" id="PF00254"/>
    </source>
</evidence>
<dbReference type="Gene3D" id="1.10.3120.10">
    <property type="entry name" value="Trigger factor, C-terminal domain"/>
    <property type="match status" value="1"/>
</dbReference>
<dbReference type="InterPro" id="IPR037041">
    <property type="entry name" value="Trigger_fac_C_sf"/>
</dbReference>
<dbReference type="SUPFAM" id="SSF102735">
    <property type="entry name" value="Trigger factor ribosome-binding domain"/>
    <property type="match status" value="1"/>
</dbReference>
<feature type="domain" description="Trigger factor ribosome-binding bacterial" evidence="2">
    <location>
        <begin position="22"/>
        <end position="164"/>
    </location>
</feature>
<dbReference type="InterPro" id="IPR046357">
    <property type="entry name" value="PPIase_dom_sf"/>
</dbReference>
<gene>
    <name evidence="3" type="ORF">METZ01_LOCUS340871</name>
</gene>
<dbReference type="NCBIfam" id="TIGR00115">
    <property type="entry name" value="tig"/>
    <property type="match status" value="1"/>
</dbReference>
<feature type="non-terminal residue" evidence="3">
    <location>
        <position position="270"/>
    </location>
</feature>